<dbReference type="EMBL" id="CP003283">
    <property type="protein sequence ID" value="AFL96347.1"/>
    <property type="molecule type" value="Genomic_DNA"/>
</dbReference>
<organism evidence="1 2">
    <name type="scientific">Ornithobacterium rhinotracheale (strain ATCC 51463 / DSM 15997 / CCUG 23171 / CIP 104009 / LMG 9086)</name>
    <dbReference type="NCBI Taxonomy" id="867902"/>
    <lineage>
        <taxon>Bacteria</taxon>
        <taxon>Pseudomonadati</taxon>
        <taxon>Bacteroidota</taxon>
        <taxon>Flavobacteriia</taxon>
        <taxon>Flavobacteriales</taxon>
        <taxon>Weeksellaceae</taxon>
        <taxon>Ornithobacterium</taxon>
    </lineage>
</organism>
<dbReference type="KEGG" id="orh:Ornrh_0120"/>
<protein>
    <submittedName>
        <fullName evidence="1">Uncharacterized protein</fullName>
    </submittedName>
</protein>
<dbReference type="AlphaFoldDB" id="I3ZXB3"/>
<proteinExistence type="predicted"/>
<evidence type="ECO:0000313" key="2">
    <source>
        <dbReference type="Proteomes" id="UP000006051"/>
    </source>
</evidence>
<gene>
    <name evidence="1" type="ordered locus">Ornrh_0120</name>
</gene>
<reference evidence="1 2" key="1">
    <citation type="submission" date="2012-06" db="EMBL/GenBank/DDBJ databases">
        <title>The complete genome of Ornithobacterium rhinotracheale DSM 15997.</title>
        <authorList>
            <consortium name="US DOE Joint Genome Institute (JGI-PGF)"/>
            <person name="Lucas S."/>
            <person name="Copeland A."/>
            <person name="Lapidus A."/>
            <person name="Goodwin L."/>
            <person name="Pitluck S."/>
            <person name="Peters L."/>
            <person name="Mikhailova N."/>
            <person name="Teshima H."/>
            <person name="Kyrpides N."/>
            <person name="Mavromatis K."/>
            <person name="Pagani I."/>
            <person name="Ivanova N."/>
            <person name="Ovchinnikova G."/>
            <person name="Zeytun A."/>
            <person name="Detter J.C."/>
            <person name="Han C."/>
            <person name="Land M."/>
            <person name="Hauser L."/>
            <person name="Markowitz V."/>
            <person name="Cheng J.-F."/>
            <person name="Hugenholtz P."/>
            <person name="Woyke T."/>
            <person name="Wu D."/>
            <person name="Lang E."/>
            <person name="Kopitz M."/>
            <person name="Brambilla E."/>
            <person name="Klenk H.-P."/>
            <person name="Eisen J.A."/>
        </authorList>
    </citation>
    <scope>NUCLEOTIDE SEQUENCE [LARGE SCALE GENOMIC DNA]</scope>
    <source>
        <strain evidence="2">ATCC 51463 / DSM 15997 / CCUG 23171 / LMG 9086</strain>
    </source>
</reference>
<name>I3ZXB3_ORNRL</name>
<dbReference type="HOGENOM" id="CLU_3155614_0_0_10"/>
<evidence type="ECO:0000313" key="1">
    <source>
        <dbReference type="EMBL" id="AFL96347.1"/>
    </source>
</evidence>
<accession>I3ZXB3</accession>
<dbReference type="Proteomes" id="UP000006051">
    <property type="component" value="Chromosome"/>
</dbReference>
<keyword evidence="2" id="KW-1185">Reference proteome</keyword>
<sequence length="57" mass="6584">MNLSSLKMVMSKQKNTFASLGVQKVPNVYNKRERVIAKWGLFGFLLSSKTFKYNLIK</sequence>